<dbReference type="EMBL" id="BMAR01000047">
    <property type="protein sequence ID" value="GFR51220.1"/>
    <property type="molecule type" value="Genomic_DNA"/>
</dbReference>
<comment type="caution">
    <text evidence="2">The sequence shown here is derived from an EMBL/GenBank/DDBJ whole genome shotgun (WGS) entry which is preliminary data.</text>
</comment>
<dbReference type="Gene3D" id="3.40.50.2300">
    <property type="match status" value="2"/>
</dbReference>
<name>A0AAD3E017_9CHLO</name>
<reference evidence="2 3" key="1">
    <citation type="journal article" date="2021" name="Sci. Rep.">
        <title>Genome sequencing of the multicellular alga Astrephomene provides insights into convergent evolution of germ-soma differentiation.</title>
        <authorList>
            <person name="Yamashita S."/>
            <person name="Yamamoto K."/>
            <person name="Matsuzaki R."/>
            <person name="Suzuki S."/>
            <person name="Yamaguchi H."/>
            <person name="Hirooka S."/>
            <person name="Minakuchi Y."/>
            <person name="Miyagishima S."/>
            <person name="Kawachi M."/>
            <person name="Toyoda A."/>
            <person name="Nozaki H."/>
        </authorList>
    </citation>
    <scope>NUCLEOTIDE SEQUENCE [LARGE SCALE GENOMIC DNA]</scope>
    <source>
        <strain evidence="2 3">NIES-4017</strain>
    </source>
</reference>
<dbReference type="AlphaFoldDB" id="A0AAD3E017"/>
<keyword evidence="1" id="KW-0732">Signal</keyword>
<evidence type="ECO:0000256" key="1">
    <source>
        <dbReference type="SAM" id="SignalP"/>
    </source>
</evidence>
<evidence type="ECO:0008006" key="4">
    <source>
        <dbReference type="Google" id="ProtNLM"/>
    </source>
</evidence>
<gene>
    <name evidence="2" type="ORF">Agub_g13594</name>
</gene>
<proteinExistence type="predicted"/>
<keyword evidence="3" id="KW-1185">Reference proteome</keyword>
<evidence type="ECO:0000313" key="2">
    <source>
        <dbReference type="EMBL" id="GFR51220.1"/>
    </source>
</evidence>
<feature type="chain" id="PRO_5042022102" description="Receptor ligand binding region domain-containing protein" evidence="1">
    <location>
        <begin position="23"/>
        <end position="437"/>
    </location>
</feature>
<dbReference type="SUPFAM" id="SSF53822">
    <property type="entry name" value="Periplasmic binding protein-like I"/>
    <property type="match status" value="1"/>
</dbReference>
<dbReference type="Proteomes" id="UP001054857">
    <property type="component" value="Unassembled WGS sequence"/>
</dbReference>
<accession>A0AAD3E017</accession>
<protein>
    <recommendedName>
        <fullName evidence="4">Receptor ligand binding region domain-containing protein</fullName>
    </recommendedName>
</protein>
<feature type="signal peptide" evidence="1">
    <location>
        <begin position="1"/>
        <end position="22"/>
    </location>
</feature>
<organism evidence="2 3">
    <name type="scientific">Astrephomene gubernaculifera</name>
    <dbReference type="NCBI Taxonomy" id="47775"/>
    <lineage>
        <taxon>Eukaryota</taxon>
        <taxon>Viridiplantae</taxon>
        <taxon>Chlorophyta</taxon>
        <taxon>core chlorophytes</taxon>
        <taxon>Chlorophyceae</taxon>
        <taxon>CS clade</taxon>
        <taxon>Chlamydomonadales</taxon>
        <taxon>Astrephomenaceae</taxon>
        <taxon>Astrephomene</taxon>
    </lineage>
</organism>
<sequence>MAASQVISVALLCLCMLPSSLGLALVVNVGATVGRDGPCAPLFNQTVLGYRYFFNQLERQPVMLLNDASGHQVTIQLRLWLASHDCTESGAASAMQSLINGMPPDSKTGAPGNPPVHVLLGGNSINALQDGIQANTASRLLLHCCTADDFVYKRGLPYVFGLLTPSSTYLPPVLRTMALRGIKRIAVVFPGELATHAQLCLGALQQLTQLGGVKPGFGSVVVLNYTAAEVEAKGFWQAAGNQVARVNADALIACDQPDHTSQLLRALNTLDHHLSSVWLFAGDHTHDLPTLLGSNAEYALTTVQWLPDLPYSDPFFGTAADYAAAFLNATGQEATHVSAAASASGYVLLSALKRVISSCDVSRILQSNATDSLLWDEGVLTCQDASSGNRGAANTSGDEALRQELSMIEADTFFGHVGFSGYRENINHPPIVAQRAK</sequence>
<evidence type="ECO:0000313" key="3">
    <source>
        <dbReference type="Proteomes" id="UP001054857"/>
    </source>
</evidence>
<dbReference type="InterPro" id="IPR028082">
    <property type="entry name" value="Peripla_BP_I"/>
</dbReference>